<reference evidence="1 2" key="1">
    <citation type="submission" date="2019-07" db="EMBL/GenBank/DDBJ databases">
        <title>Deinococcus detaillus sp. nov., isolated from humus soil in Antarctica.</title>
        <authorList>
            <person name="Zhang K."/>
        </authorList>
    </citation>
    <scope>NUCLEOTIDE SEQUENCE [LARGE SCALE GENOMIC DNA]</scope>
    <source>
        <strain evidence="1 2">H1</strain>
    </source>
</reference>
<protein>
    <submittedName>
        <fullName evidence="1">MFS transporter</fullName>
    </submittedName>
</protein>
<dbReference type="SUPFAM" id="SSF103473">
    <property type="entry name" value="MFS general substrate transporter"/>
    <property type="match status" value="1"/>
</dbReference>
<evidence type="ECO:0000313" key="2">
    <source>
        <dbReference type="Proteomes" id="UP000316092"/>
    </source>
</evidence>
<dbReference type="Proteomes" id="UP000316092">
    <property type="component" value="Unassembled WGS sequence"/>
</dbReference>
<dbReference type="Gene3D" id="1.20.1250.20">
    <property type="entry name" value="MFS general substrate transporter like domains"/>
    <property type="match status" value="1"/>
</dbReference>
<dbReference type="RefSeq" id="WP_185974604.1">
    <property type="nucleotide sequence ID" value="NZ_VKDB01000003.1"/>
</dbReference>
<comment type="caution">
    <text evidence="1">The sequence shown here is derived from an EMBL/GenBank/DDBJ whole genome shotgun (WGS) entry which is preliminary data.</text>
</comment>
<dbReference type="EMBL" id="VKDB01000003">
    <property type="protein sequence ID" value="TSA87261.1"/>
    <property type="molecule type" value="Genomic_DNA"/>
</dbReference>
<sequence length="154" mass="15862">MAYLEFLPDARLSHLVRNYFQGSGNFHSGPEEHRFMPERLVRLSFSVGQTWQGSLRGGALELRPSALLSGLTLIPLRAVSQGALISIATPVEAQGQVQGGAETFSSLAQIAGPLGGGQLYSRLGPGATYGAAAALGVAGGTGLAAAAKATGERR</sequence>
<dbReference type="AlphaFoldDB" id="A0A553V4W7"/>
<keyword evidence="2" id="KW-1185">Reference proteome</keyword>
<organism evidence="1 2">
    <name type="scientific">Deinococcus detaillensis</name>
    <dbReference type="NCBI Taxonomy" id="2592048"/>
    <lineage>
        <taxon>Bacteria</taxon>
        <taxon>Thermotogati</taxon>
        <taxon>Deinococcota</taxon>
        <taxon>Deinococci</taxon>
        <taxon>Deinococcales</taxon>
        <taxon>Deinococcaceae</taxon>
        <taxon>Deinococcus</taxon>
    </lineage>
</organism>
<accession>A0A553V4W7</accession>
<dbReference type="InterPro" id="IPR036259">
    <property type="entry name" value="MFS_trans_sf"/>
</dbReference>
<evidence type="ECO:0000313" key="1">
    <source>
        <dbReference type="EMBL" id="TSA87261.1"/>
    </source>
</evidence>
<name>A0A553V4W7_9DEIO</name>
<gene>
    <name evidence="1" type="ORF">FNU79_05095</name>
</gene>
<proteinExistence type="predicted"/>